<comment type="caution">
    <text evidence="2">The sequence shown here is derived from an EMBL/GenBank/DDBJ whole genome shotgun (WGS) entry which is preliminary data.</text>
</comment>
<evidence type="ECO:0000313" key="2">
    <source>
        <dbReference type="EMBL" id="PYZ96582.1"/>
    </source>
</evidence>
<gene>
    <name evidence="2" type="ORF">CR205_12795</name>
</gene>
<dbReference type="InterPro" id="IPR032466">
    <property type="entry name" value="Metal_Hydrolase"/>
</dbReference>
<dbReference type="EMBL" id="PDOF01000002">
    <property type="protein sequence ID" value="PYZ96582.1"/>
    <property type="molecule type" value="Genomic_DNA"/>
</dbReference>
<accession>A0A2W0HHZ7</accession>
<dbReference type="InterPro" id="IPR006680">
    <property type="entry name" value="Amidohydro-rel"/>
</dbReference>
<dbReference type="CDD" id="cd01309">
    <property type="entry name" value="Met_dep_hydrolase_C"/>
    <property type="match status" value="1"/>
</dbReference>
<dbReference type="Pfam" id="PF01979">
    <property type="entry name" value="Amidohydro_1"/>
    <property type="match status" value="1"/>
</dbReference>
<dbReference type="SUPFAM" id="SSF51556">
    <property type="entry name" value="Metallo-dependent hydrolases"/>
    <property type="match status" value="1"/>
</dbReference>
<sequence>MLKMMKAYTNATVLDGLGNTYERAVVLIDSEKIIGVGEHISVPADADVIDCEERFVTPGIIDVHTHLGVHESGVGVEGQDFNETSQPLTPHIRALDAINPREQGFQDARECGVTTVQVMPGSANVIGGEMVVLKTAGHVVDEMVIRNPSGMKGAFGENPKRVYSGKQVSPMTRMGVAALMRETFMKAQDYREKKARGEVKERDLGMEQLLPVLERKIPLRTHAHRADDILTAIRISREFDIELTVEHCTEGHLIPEQVAAAGVHVSVGPTMSTRSKVELADKGFHTLVALDEHEVPVSITTDHPVIGIEYLITSAVNAVKAGLSEETALRAITSQAARHIGVDDRVGSLEEGKDADLVVWTKHPFDAYTDVVETVVNGETVFRREM</sequence>
<dbReference type="OrthoDB" id="9802793at2"/>
<feature type="domain" description="Amidohydrolase-related" evidence="1">
    <location>
        <begin position="55"/>
        <end position="381"/>
    </location>
</feature>
<dbReference type="Proteomes" id="UP000248066">
    <property type="component" value="Unassembled WGS sequence"/>
</dbReference>
<dbReference type="InterPro" id="IPR011059">
    <property type="entry name" value="Metal-dep_hydrolase_composite"/>
</dbReference>
<dbReference type="AlphaFoldDB" id="A0A2W0HHZ7"/>
<organism evidence="2 3">
    <name type="scientific">Alteribacter lacisalsi</name>
    <dbReference type="NCBI Taxonomy" id="2045244"/>
    <lineage>
        <taxon>Bacteria</taxon>
        <taxon>Bacillati</taxon>
        <taxon>Bacillota</taxon>
        <taxon>Bacilli</taxon>
        <taxon>Bacillales</taxon>
        <taxon>Bacillaceae</taxon>
        <taxon>Alteribacter</taxon>
    </lineage>
</organism>
<dbReference type="GO" id="GO:0016810">
    <property type="term" value="F:hydrolase activity, acting on carbon-nitrogen (but not peptide) bonds"/>
    <property type="evidence" value="ECO:0007669"/>
    <property type="project" value="InterPro"/>
</dbReference>
<dbReference type="SUPFAM" id="SSF51338">
    <property type="entry name" value="Composite domain of metallo-dependent hydrolases"/>
    <property type="match status" value="1"/>
</dbReference>
<proteinExistence type="predicted"/>
<name>A0A2W0HHZ7_9BACI</name>
<evidence type="ECO:0000259" key="1">
    <source>
        <dbReference type="Pfam" id="PF01979"/>
    </source>
</evidence>
<protein>
    <submittedName>
        <fullName evidence="2">Amidohydrolase</fullName>
    </submittedName>
</protein>
<dbReference type="PANTHER" id="PTHR43135:SF3">
    <property type="entry name" value="ALPHA-D-RIBOSE 1-METHYLPHOSPHONATE 5-TRIPHOSPHATE DIPHOSPHATASE"/>
    <property type="match status" value="1"/>
</dbReference>
<reference evidence="2 3" key="1">
    <citation type="submission" date="2017-10" db="EMBL/GenBank/DDBJ databases">
        <title>Bacillus sp. nov., a halophilic bacterium isolated from a Yangshapao Lake.</title>
        <authorList>
            <person name="Wang H."/>
        </authorList>
    </citation>
    <scope>NUCLEOTIDE SEQUENCE [LARGE SCALE GENOMIC DNA]</scope>
    <source>
        <strain evidence="2 3">YSP-3</strain>
    </source>
</reference>
<dbReference type="InterPro" id="IPR051781">
    <property type="entry name" value="Metallo-dep_Hydrolase"/>
</dbReference>
<dbReference type="PANTHER" id="PTHR43135">
    <property type="entry name" value="ALPHA-D-RIBOSE 1-METHYLPHOSPHONATE 5-TRIPHOSPHATE DIPHOSPHATASE"/>
    <property type="match status" value="1"/>
</dbReference>
<keyword evidence="3" id="KW-1185">Reference proteome</keyword>
<keyword evidence="2" id="KW-0378">Hydrolase</keyword>
<evidence type="ECO:0000313" key="3">
    <source>
        <dbReference type="Proteomes" id="UP000248066"/>
    </source>
</evidence>
<dbReference type="Gene3D" id="3.20.20.140">
    <property type="entry name" value="Metal-dependent hydrolases"/>
    <property type="match status" value="1"/>
</dbReference>